<gene>
    <name evidence="1" type="ORF">AVEN_216004_1</name>
</gene>
<evidence type="ECO:0000313" key="1">
    <source>
        <dbReference type="EMBL" id="GBN57686.1"/>
    </source>
</evidence>
<accession>A0A4Y2Q5W8</accession>
<dbReference type="AlphaFoldDB" id="A0A4Y2Q5W8"/>
<reference evidence="1 2" key="1">
    <citation type="journal article" date="2019" name="Sci. Rep.">
        <title>Orb-weaving spider Araneus ventricosus genome elucidates the spidroin gene catalogue.</title>
        <authorList>
            <person name="Kono N."/>
            <person name="Nakamura H."/>
            <person name="Ohtoshi R."/>
            <person name="Moran D.A.P."/>
            <person name="Shinohara A."/>
            <person name="Yoshida Y."/>
            <person name="Fujiwara M."/>
            <person name="Mori M."/>
            <person name="Tomita M."/>
            <person name="Arakawa K."/>
        </authorList>
    </citation>
    <scope>NUCLEOTIDE SEQUENCE [LARGE SCALE GENOMIC DNA]</scope>
</reference>
<protein>
    <submittedName>
        <fullName evidence="1">Uncharacterized protein</fullName>
    </submittedName>
</protein>
<keyword evidence="2" id="KW-1185">Reference proteome</keyword>
<organism evidence="1 2">
    <name type="scientific">Araneus ventricosus</name>
    <name type="common">Orbweaver spider</name>
    <name type="synonym">Epeira ventricosa</name>
    <dbReference type="NCBI Taxonomy" id="182803"/>
    <lineage>
        <taxon>Eukaryota</taxon>
        <taxon>Metazoa</taxon>
        <taxon>Ecdysozoa</taxon>
        <taxon>Arthropoda</taxon>
        <taxon>Chelicerata</taxon>
        <taxon>Arachnida</taxon>
        <taxon>Araneae</taxon>
        <taxon>Araneomorphae</taxon>
        <taxon>Entelegynae</taxon>
        <taxon>Araneoidea</taxon>
        <taxon>Araneidae</taxon>
        <taxon>Araneus</taxon>
    </lineage>
</organism>
<sequence>MDNVYSFVNDIQEPDDMAPASNDRFLLSGKLTNELILHLCQKQFETINIVIANKNSSSKMPRWNSFQLHTYIKQKIAEHPNITNIKYTRQSKLLFSTSDPVCAAKLLTLQTVLDTPVSTDVIW</sequence>
<name>A0A4Y2Q5W8_ARAVE</name>
<proteinExistence type="predicted"/>
<dbReference type="EMBL" id="BGPR01012792">
    <property type="protein sequence ID" value="GBN57686.1"/>
    <property type="molecule type" value="Genomic_DNA"/>
</dbReference>
<evidence type="ECO:0000313" key="2">
    <source>
        <dbReference type="Proteomes" id="UP000499080"/>
    </source>
</evidence>
<comment type="caution">
    <text evidence="1">The sequence shown here is derived from an EMBL/GenBank/DDBJ whole genome shotgun (WGS) entry which is preliminary data.</text>
</comment>
<dbReference type="Proteomes" id="UP000499080">
    <property type="component" value="Unassembled WGS sequence"/>
</dbReference>